<protein>
    <submittedName>
        <fullName evidence="1">Uncharacterized protein</fullName>
    </submittedName>
</protein>
<dbReference type="Proteomes" id="UP000030780">
    <property type="component" value="Unassembled WGS sequence"/>
</dbReference>
<organism evidence="1 2">
    <name type="scientific">Entamoeba histolytica HM-3:IMSS</name>
    <dbReference type="NCBI Taxonomy" id="885315"/>
    <lineage>
        <taxon>Eukaryota</taxon>
        <taxon>Amoebozoa</taxon>
        <taxon>Evosea</taxon>
        <taxon>Archamoebae</taxon>
        <taxon>Mastigamoebida</taxon>
        <taxon>Entamoebidae</taxon>
        <taxon>Entamoeba</taxon>
    </lineage>
</organism>
<accession>M7X7H7</accession>
<reference evidence="1 2" key="1">
    <citation type="submission" date="2013-01" db="EMBL/GenBank/DDBJ databases">
        <authorList>
            <person name="Inman J."/>
            <person name="Zafar N."/>
            <person name="Lorenzi H."/>
            <person name="Caler E."/>
        </authorList>
    </citation>
    <scope>NUCLEOTIDE SEQUENCE [LARGE SCALE GENOMIC DNA]</scope>
    <source>
        <strain evidence="1 2">HM-3:IMSS</strain>
    </source>
</reference>
<gene>
    <name evidence="1" type="ORF">KM1_157490</name>
</gene>
<dbReference type="AlphaFoldDB" id="M7X7H7"/>
<evidence type="ECO:0000313" key="1">
    <source>
        <dbReference type="EMBL" id="EMS16023.1"/>
    </source>
</evidence>
<proteinExistence type="predicted"/>
<name>M7X7H7_ENTHI</name>
<evidence type="ECO:0000313" key="2">
    <source>
        <dbReference type="Proteomes" id="UP000030780"/>
    </source>
</evidence>
<sequence>MGSEEQFYINQCIIVLIDIDENCKKGDLAKVVKVNQKEKTVLIQYSTERGYTSQPILIQMDLIKPYNQ</sequence>
<dbReference type="VEuPathDB" id="AmoebaDB:KM1_157490"/>
<dbReference type="EMBL" id="KB637522">
    <property type="protein sequence ID" value="EMS16023.1"/>
    <property type="molecule type" value="Genomic_DNA"/>
</dbReference>